<evidence type="ECO:0000256" key="1">
    <source>
        <dbReference type="ARBA" id="ARBA00022670"/>
    </source>
</evidence>
<evidence type="ECO:0000256" key="3">
    <source>
        <dbReference type="ARBA" id="ARBA00022825"/>
    </source>
</evidence>
<keyword evidence="2" id="KW-0378">Hydrolase</keyword>
<keyword evidence="6" id="KW-0812">Transmembrane</keyword>
<keyword evidence="6" id="KW-1133">Transmembrane helix</keyword>
<accession>A0A4C1TS29</accession>
<keyword evidence="9" id="KW-1185">Reference proteome</keyword>
<dbReference type="PANTHER" id="PTHR24276">
    <property type="entry name" value="POLYSERASE-RELATED"/>
    <property type="match status" value="1"/>
</dbReference>
<sequence>MLGGRSSQSACRLIRSTYKCHNGGANAPGRRLFAPTMYFIVVTLLTLLAYVEPSALKGGRVVGGEPIDIKEAPYQVSLQLAGRHHCGASLIDRDLVLTAAHCIWEMIKGFFFQLEKVDSERWSLANLPDEFSTFMRYEAGDTPRPDS</sequence>
<dbReference type="InterPro" id="IPR050430">
    <property type="entry name" value="Peptidase_S1"/>
</dbReference>
<dbReference type="InterPro" id="IPR001254">
    <property type="entry name" value="Trypsin_dom"/>
</dbReference>
<dbReference type="Proteomes" id="UP000299102">
    <property type="component" value="Unassembled WGS sequence"/>
</dbReference>
<reference evidence="8 9" key="1">
    <citation type="journal article" date="2019" name="Commun. Biol.">
        <title>The bagworm genome reveals a unique fibroin gene that provides high tensile strength.</title>
        <authorList>
            <person name="Kono N."/>
            <person name="Nakamura H."/>
            <person name="Ohtoshi R."/>
            <person name="Tomita M."/>
            <person name="Numata K."/>
            <person name="Arakawa K."/>
        </authorList>
    </citation>
    <scope>NUCLEOTIDE SEQUENCE [LARGE SCALE GENOMIC DNA]</scope>
</reference>
<keyword evidence="1" id="KW-0645">Protease</keyword>
<evidence type="ECO:0000259" key="7">
    <source>
        <dbReference type="Pfam" id="PF00089"/>
    </source>
</evidence>
<feature type="domain" description="Peptidase S1" evidence="7">
    <location>
        <begin position="61"/>
        <end position="104"/>
    </location>
</feature>
<evidence type="ECO:0000313" key="8">
    <source>
        <dbReference type="EMBL" id="GBP16787.1"/>
    </source>
</evidence>
<evidence type="ECO:0000313" key="9">
    <source>
        <dbReference type="Proteomes" id="UP000299102"/>
    </source>
</evidence>
<evidence type="ECO:0000256" key="2">
    <source>
        <dbReference type="ARBA" id="ARBA00022801"/>
    </source>
</evidence>
<dbReference type="Pfam" id="PF00089">
    <property type="entry name" value="Trypsin"/>
    <property type="match status" value="1"/>
</dbReference>
<name>A0A4C1TS29_EUMVA</name>
<dbReference type="AlphaFoldDB" id="A0A4C1TS29"/>
<dbReference type="InterPro" id="IPR009003">
    <property type="entry name" value="Peptidase_S1_PA"/>
</dbReference>
<protein>
    <submittedName>
        <fullName evidence="8">Trypsin 3A1</fullName>
    </submittedName>
</protein>
<feature type="transmembrane region" description="Helical" evidence="6">
    <location>
        <begin position="32"/>
        <end position="51"/>
    </location>
</feature>
<organism evidence="8 9">
    <name type="scientific">Eumeta variegata</name>
    <name type="common">Bagworm moth</name>
    <name type="synonym">Eumeta japonica</name>
    <dbReference type="NCBI Taxonomy" id="151549"/>
    <lineage>
        <taxon>Eukaryota</taxon>
        <taxon>Metazoa</taxon>
        <taxon>Ecdysozoa</taxon>
        <taxon>Arthropoda</taxon>
        <taxon>Hexapoda</taxon>
        <taxon>Insecta</taxon>
        <taxon>Pterygota</taxon>
        <taxon>Neoptera</taxon>
        <taxon>Endopterygota</taxon>
        <taxon>Lepidoptera</taxon>
        <taxon>Glossata</taxon>
        <taxon>Ditrysia</taxon>
        <taxon>Tineoidea</taxon>
        <taxon>Psychidae</taxon>
        <taxon>Oiketicinae</taxon>
        <taxon>Eumeta</taxon>
    </lineage>
</organism>
<dbReference type="STRING" id="151549.A0A4C1TS29"/>
<dbReference type="PANTHER" id="PTHR24276:SF97">
    <property type="entry name" value="GH13245P2-RELATED"/>
    <property type="match status" value="1"/>
</dbReference>
<keyword evidence="6" id="KW-0472">Membrane</keyword>
<dbReference type="OrthoDB" id="6380398at2759"/>
<evidence type="ECO:0000256" key="6">
    <source>
        <dbReference type="SAM" id="Phobius"/>
    </source>
</evidence>
<evidence type="ECO:0000256" key="5">
    <source>
        <dbReference type="ARBA" id="ARBA00023157"/>
    </source>
</evidence>
<dbReference type="SUPFAM" id="SSF50494">
    <property type="entry name" value="Trypsin-like serine proteases"/>
    <property type="match status" value="1"/>
</dbReference>
<evidence type="ECO:0000256" key="4">
    <source>
        <dbReference type="ARBA" id="ARBA00023145"/>
    </source>
</evidence>
<gene>
    <name evidence="8" type="ORF">EVAR_13175_1</name>
</gene>
<comment type="caution">
    <text evidence="8">The sequence shown here is derived from an EMBL/GenBank/DDBJ whole genome shotgun (WGS) entry which is preliminary data.</text>
</comment>
<keyword evidence="4" id="KW-0865">Zymogen</keyword>
<dbReference type="Gene3D" id="2.40.10.10">
    <property type="entry name" value="Trypsin-like serine proteases"/>
    <property type="match status" value="1"/>
</dbReference>
<keyword evidence="5" id="KW-1015">Disulfide bond</keyword>
<keyword evidence="3" id="KW-0720">Serine protease</keyword>
<dbReference type="GO" id="GO:0006508">
    <property type="term" value="P:proteolysis"/>
    <property type="evidence" value="ECO:0007669"/>
    <property type="project" value="UniProtKB-KW"/>
</dbReference>
<proteinExistence type="predicted"/>
<dbReference type="InterPro" id="IPR018114">
    <property type="entry name" value="TRYPSIN_HIS"/>
</dbReference>
<dbReference type="GO" id="GO:0004252">
    <property type="term" value="F:serine-type endopeptidase activity"/>
    <property type="evidence" value="ECO:0007669"/>
    <property type="project" value="InterPro"/>
</dbReference>
<dbReference type="EMBL" id="BGZK01000082">
    <property type="protein sequence ID" value="GBP16787.1"/>
    <property type="molecule type" value="Genomic_DNA"/>
</dbReference>
<dbReference type="PROSITE" id="PS00134">
    <property type="entry name" value="TRYPSIN_HIS"/>
    <property type="match status" value="1"/>
</dbReference>
<dbReference type="InterPro" id="IPR043504">
    <property type="entry name" value="Peptidase_S1_PA_chymotrypsin"/>
</dbReference>